<dbReference type="EMBL" id="KB007836">
    <property type="protein sequence ID" value="ELR24173.1"/>
    <property type="molecule type" value="Genomic_DNA"/>
</dbReference>
<sequence length="132" mass="15051">MSLLVAHLLIGIPEKPFTVGPVFRCLCYILQKGGNAIQVSCCVQNLYSRRGLVKWQIMVVDGVVGRAATLPPYMGTMQKDDLMRDYLHSRISHYIHLLDASTSRSSVRATIEQQEPQHHHRPDVYPTHLLWE</sequence>
<dbReference type="GeneID" id="14925182"/>
<evidence type="ECO:0000313" key="2">
    <source>
        <dbReference type="Proteomes" id="UP000011083"/>
    </source>
</evidence>
<dbReference type="KEGG" id="acan:ACA1_376460"/>
<evidence type="ECO:0000313" key="1">
    <source>
        <dbReference type="EMBL" id="ELR24173.1"/>
    </source>
</evidence>
<organism evidence="1 2">
    <name type="scientific">Acanthamoeba castellanii (strain ATCC 30010 / Neff)</name>
    <dbReference type="NCBI Taxonomy" id="1257118"/>
    <lineage>
        <taxon>Eukaryota</taxon>
        <taxon>Amoebozoa</taxon>
        <taxon>Discosea</taxon>
        <taxon>Longamoebia</taxon>
        <taxon>Centramoebida</taxon>
        <taxon>Acanthamoebidae</taxon>
        <taxon>Acanthamoeba</taxon>
    </lineage>
</organism>
<gene>
    <name evidence="1" type="ORF">ACA1_376460</name>
</gene>
<dbReference type="VEuPathDB" id="AmoebaDB:ACA1_376460"/>
<reference evidence="1 2" key="1">
    <citation type="journal article" date="2013" name="Genome Biol.">
        <title>Genome of Acanthamoeba castellanii highlights extensive lateral gene transfer and early evolution of tyrosine kinase signaling.</title>
        <authorList>
            <person name="Clarke M."/>
            <person name="Lohan A.J."/>
            <person name="Liu B."/>
            <person name="Lagkouvardos I."/>
            <person name="Roy S."/>
            <person name="Zafar N."/>
            <person name="Bertelli C."/>
            <person name="Schilde C."/>
            <person name="Kianianmomeni A."/>
            <person name="Burglin T.R."/>
            <person name="Frech C."/>
            <person name="Turcotte B."/>
            <person name="Kopec K.O."/>
            <person name="Synnott J.M."/>
            <person name="Choo C."/>
            <person name="Paponov I."/>
            <person name="Finkler A."/>
            <person name="Soon Heng Tan C."/>
            <person name="Hutchins A.P."/>
            <person name="Weinmeier T."/>
            <person name="Rattei T."/>
            <person name="Chu J.S."/>
            <person name="Gimenez G."/>
            <person name="Irimia M."/>
            <person name="Rigden D.J."/>
            <person name="Fitzpatrick D.A."/>
            <person name="Lorenzo-Morales J."/>
            <person name="Bateman A."/>
            <person name="Chiu C.H."/>
            <person name="Tang P."/>
            <person name="Hegemann P."/>
            <person name="Fromm H."/>
            <person name="Raoult D."/>
            <person name="Greub G."/>
            <person name="Miranda-Saavedra D."/>
            <person name="Chen N."/>
            <person name="Nash P."/>
            <person name="Ginger M.L."/>
            <person name="Horn M."/>
            <person name="Schaap P."/>
            <person name="Caler L."/>
            <person name="Loftus B."/>
        </authorList>
    </citation>
    <scope>NUCLEOTIDE SEQUENCE [LARGE SCALE GENOMIC DNA]</scope>
    <source>
        <strain evidence="1 2">Neff</strain>
    </source>
</reference>
<dbReference type="Proteomes" id="UP000011083">
    <property type="component" value="Unassembled WGS sequence"/>
</dbReference>
<proteinExistence type="predicted"/>
<dbReference type="RefSeq" id="XP_004353701.1">
    <property type="nucleotide sequence ID" value="XM_004353649.1"/>
</dbReference>
<keyword evidence="2" id="KW-1185">Reference proteome</keyword>
<dbReference type="AlphaFoldDB" id="L8HHJ9"/>
<name>L8HHJ9_ACACF</name>
<protein>
    <submittedName>
        <fullName evidence="1">Uncharacterized protein</fullName>
    </submittedName>
</protein>
<accession>L8HHJ9</accession>